<name>A0A0L0DUD6_THETB</name>
<accession>A0A0L0DUD6</accession>
<gene>
    <name evidence="3" type="ORF">AMSG_11425</name>
</gene>
<evidence type="ECO:0000256" key="1">
    <source>
        <dbReference type="SAM" id="Coils"/>
    </source>
</evidence>
<organism evidence="3 4">
    <name type="scientific">Thecamonas trahens ATCC 50062</name>
    <dbReference type="NCBI Taxonomy" id="461836"/>
    <lineage>
        <taxon>Eukaryota</taxon>
        <taxon>Apusozoa</taxon>
        <taxon>Apusomonadida</taxon>
        <taxon>Apusomonadidae</taxon>
        <taxon>Thecamonas</taxon>
    </lineage>
</organism>
<dbReference type="RefSeq" id="XP_013752690.1">
    <property type="nucleotide sequence ID" value="XM_013897236.1"/>
</dbReference>
<sequence length="864" mass="89594">MRLRQELEDERARSAAIRDEMAADTERALKQQASLLRANSERELNLALKQQSELLTSEHASAISAALAAQADRLAAAHTTELNLALKQQSELLTSEHASAVSAALAAQADRLAAAHTTELNLALKQQSELLTSEHASAVSAALAAQADRLAAAHTTELNLALKQQSELLTSEHASAISAALAAQADRLAAAHTTELNLALKQQSELLTSEHASAVSAALAAQADRIRAANARDLDLALKQQSEIIASEHAATLAAQADRIRAANTRDLDLALKQQSEIIASEHAATLAAQADRIRAANARDLDPALTQQPTAQPSSQDLDAALEQQAATLAAQHAAALKQQAAVLAAQYANAPDSSEYHANKLFVTLNELRATKAELSRLRAELSAADEELAHASSSLLAPSHSDSISSSSSSGNLARELLASLNSGPSPLHRLWDAVTSLALPLSDTSAPFFAAVATAGPEALVTTLPPLLDALVASPAPSAADPLWDAVSRCSHPLPPDEAALLAAVISAGPQALATTLPPLLDALAGALVARLAELRATETELLTVYDALEAARAQPPPPNNNTASLDELRDENIVLREQWSSAQDTIDDLTATIASLTASSSTANIELAAQVRQLMAALADLRRKPSSPSPSPSPSPASPPPPPRSPPTTALDAATAIARMVHAAHPDVDAVLDIILVFVRKLAASTLFKTGMLPASTIAVVVEAWEQLYENVAIASALPDRATLTPLVTSSLLVARSVALADAAGVADDLVAAVADSMALVAALDLVDASVGGARARLGPRPTLVRALQGARKRVKSHRDAAVRSFDSAGADDVFIVRSLVDAVDSWIRAAKPTHEPGAAAAATARPAAAVVDAVLAAI</sequence>
<proteinExistence type="predicted"/>
<reference evidence="3 4" key="1">
    <citation type="submission" date="2010-05" db="EMBL/GenBank/DDBJ databases">
        <title>The Genome Sequence of Thecamonas trahens ATCC 50062.</title>
        <authorList>
            <consortium name="The Broad Institute Genome Sequencing Platform"/>
            <person name="Russ C."/>
            <person name="Cuomo C."/>
            <person name="Shea T."/>
            <person name="Young S.K."/>
            <person name="Zeng Q."/>
            <person name="Koehrsen M."/>
            <person name="Haas B."/>
            <person name="Borodovsky M."/>
            <person name="Guigo R."/>
            <person name="Alvarado L."/>
            <person name="Berlin A."/>
            <person name="Bochicchio J."/>
            <person name="Borenstein D."/>
            <person name="Chapman S."/>
            <person name="Chen Z."/>
            <person name="Freedman E."/>
            <person name="Gellesch M."/>
            <person name="Goldberg J."/>
            <person name="Griggs A."/>
            <person name="Gujja S."/>
            <person name="Heilman E."/>
            <person name="Heiman D."/>
            <person name="Hepburn T."/>
            <person name="Howarth C."/>
            <person name="Jen D."/>
            <person name="Larson L."/>
            <person name="Mehta T."/>
            <person name="Park D."/>
            <person name="Pearson M."/>
            <person name="Roberts A."/>
            <person name="Saif S."/>
            <person name="Shenoy N."/>
            <person name="Sisk P."/>
            <person name="Stolte C."/>
            <person name="Sykes S."/>
            <person name="Thomson T."/>
            <person name="Walk T."/>
            <person name="White J."/>
            <person name="Yandava C."/>
            <person name="Burger G."/>
            <person name="Gray M.W."/>
            <person name="Holland P.W.H."/>
            <person name="King N."/>
            <person name="Lang F.B.F."/>
            <person name="Roger A.J."/>
            <person name="Ruiz-Trillo I."/>
            <person name="Lander E."/>
            <person name="Nusbaum C."/>
        </authorList>
    </citation>
    <scope>NUCLEOTIDE SEQUENCE [LARGE SCALE GENOMIC DNA]</scope>
    <source>
        <strain evidence="3 4">ATCC 50062</strain>
    </source>
</reference>
<evidence type="ECO:0000256" key="2">
    <source>
        <dbReference type="SAM" id="MobiDB-lite"/>
    </source>
</evidence>
<evidence type="ECO:0000313" key="3">
    <source>
        <dbReference type="EMBL" id="KNC55949.1"/>
    </source>
</evidence>
<dbReference type="Proteomes" id="UP000054408">
    <property type="component" value="Unassembled WGS sequence"/>
</dbReference>
<dbReference type="AlphaFoldDB" id="A0A0L0DUD6"/>
<feature type="region of interest" description="Disordered" evidence="2">
    <location>
        <begin position="626"/>
        <end position="654"/>
    </location>
</feature>
<dbReference type="GeneID" id="25569386"/>
<protein>
    <submittedName>
        <fullName evidence="3">Uncharacterized protein</fullName>
    </submittedName>
</protein>
<feature type="coiled-coil region" evidence="1">
    <location>
        <begin position="367"/>
        <end position="397"/>
    </location>
</feature>
<keyword evidence="1" id="KW-0175">Coiled coil</keyword>
<keyword evidence="4" id="KW-1185">Reference proteome</keyword>
<feature type="compositionally biased region" description="Pro residues" evidence="2">
    <location>
        <begin position="632"/>
        <end position="651"/>
    </location>
</feature>
<evidence type="ECO:0000313" key="4">
    <source>
        <dbReference type="Proteomes" id="UP000054408"/>
    </source>
</evidence>
<dbReference type="EMBL" id="GL349511">
    <property type="protein sequence ID" value="KNC55949.1"/>
    <property type="molecule type" value="Genomic_DNA"/>
</dbReference>